<organism evidence="2 3">
    <name type="scientific">Araneus ventricosus</name>
    <name type="common">Orbweaver spider</name>
    <name type="synonym">Epeira ventricosa</name>
    <dbReference type="NCBI Taxonomy" id="182803"/>
    <lineage>
        <taxon>Eukaryota</taxon>
        <taxon>Metazoa</taxon>
        <taxon>Ecdysozoa</taxon>
        <taxon>Arthropoda</taxon>
        <taxon>Chelicerata</taxon>
        <taxon>Arachnida</taxon>
        <taxon>Araneae</taxon>
        <taxon>Araneomorphae</taxon>
        <taxon>Entelegynae</taxon>
        <taxon>Araneoidea</taxon>
        <taxon>Araneidae</taxon>
        <taxon>Araneus</taxon>
    </lineage>
</organism>
<dbReference type="Proteomes" id="UP000499080">
    <property type="component" value="Unassembled WGS sequence"/>
</dbReference>
<evidence type="ECO:0000313" key="3">
    <source>
        <dbReference type="Proteomes" id="UP000499080"/>
    </source>
</evidence>
<dbReference type="EMBL" id="BGPR01000800">
    <property type="protein sequence ID" value="GBM36018.1"/>
    <property type="molecule type" value="Genomic_DNA"/>
</dbReference>
<accession>A0A4Y2F622</accession>
<dbReference type="AlphaFoldDB" id="A0A4Y2F622"/>
<evidence type="ECO:0000256" key="1">
    <source>
        <dbReference type="SAM" id="MobiDB-lite"/>
    </source>
</evidence>
<protein>
    <submittedName>
        <fullName evidence="2">Uncharacterized protein</fullName>
    </submittedName>
</protein>
<sequence>MGLVYVKSDVGRNVFPLVWKGMCQSKCRLHHLTAVENYEVCPKIVLEPAVPYNPLIPKTIGIEGPQNTGRSSSSLKDKGTLSPPSKTNDTVRILRKSSFSSTHLGEPRV</sequence>
<comment type="caution">
    <text evidence="2">The sequence shown here is derived from an EMBL/GenBank/DDBJ whole genome shotgun (WGS) entry which is preliminary data.</text>
</comment>
<evidence type="ECO:0000313" key="2">
    <source>
        <dbReference type="EMBL" id="GBM36018.1"/>
    </source>
</evidence>
<feature type="compositionally biased region" description="Polar residues" evidence="1">
    <location>
        <begin position="65"/>
        <end position="74"/>
    </location>
</feature>
<gene>
    <name evidence="2" type="ORF">AVEN_78111_1</name>
</gene>
<keyword evidence="3" id="KW-1185">Reference proteome</keyword>
<reference evidence="2 3" key="1">
    <citation type="journal article" date="2019" name="Sci. Rep.">
        <title>Orb-weaving spider Araneus ventricosus genome elucidates the spidroin gene catalogue.</title>
        <authorList>
            <person name="Kono N."/>
            <person name="Nakamura H."/>
            <person name="Ohtoshi R."/>
            <person name="Moran D.A.P."/>
            <person name="Shinohara A."/>
            <person name="Yoshida Y."/>
            <person name="Fujiwara M."/>
            <person name="Mori M."/>
            <person name="Tomita M."/>
            <person name="Arakawa K."/>
        </authorList>
    </citation>
    <scope>NUCLEOTIDE SEQUENCE [LARGE SCALE GENOMIC DNA]</scope>
</reference>
<name>A0A4Y2F622_ARAVE</name>
<proteinExistence type="predicted"/>
<feature type="region of interest" description="Disordered" evidence="1">
    <location>
        <begin position="60"/>
        <end position="109"/>
    </location>
</feature>